<proteinExistence type="predicted"/>
<evidence type="ECO:0000313" key="3">
    <source>
        <dbReference type="EMBL" id="MBW4542957.1"/>
    </source>
</evidence>
<sequence length="192" mass="20962">MKKFKSSLYPLLVIVLFLGLAGIGLGLFRFTISIEPQPLDISSLPEIESPRTPAVEKVEKLPPALPTISPTLPTPVASPPKSPDPEAVAARRGAFRVSNPTEHPVRVALLARATQSKAYKEPAHWDFAPMEGGSQGLILSLPQDNLQLSKGDILVAFAQDGSRRYWGPYVVGETPIPVWNQQQAEWQLVLQP</sequence>
<dbReference type="Proteomes" id="UP000753908">
    <property type="component" value="Unassembled WGS sequence"/>
</dbReference>
<organism evidence="3 4">
    <name type="scientific">Symplocastrum torsivum CPER-KK1</name>
    <dbReference type="NCBI Taxonomy" id="450513"/>
    <lineage>
        <taxon>Bacteria</taxon>
        <taxon>Bacillati</taxon>
        <taxon>Cyanobacteriota</taxon>
        <taxon>Cyanophyceae</taxon>
        <taxon>Oscillatoriophycideae</taxon>
        <taxon>Oscillatoriales</taxon>
        <taxon>Microcoleaceae</taxon>
        <taxon>Symplocastrum</taxon>
    </lineage>
</organism>
<reference evidence="3" key="2">
    <citation type="journal article" date="2022" name="Microbiol. Resour. Announc.">
        <title>Metagenome Sequencing to Explore Phylogenomics of Terrestrial Cyanobacteria.</title>
        <authorList>
            <person name="Ward R.D."/>
            <person name="Stajich J.E."/>
            <person name="Johansen J.R."/>
            <person name="Huntemann M."/>
            <person name="Clum A."/>
            <person name="Foster B."/>
            <person name="Foster B."/>
            <person name="Roux S."/>
            <person name="Palaniappan K."/>
            <person name="Varghese N."/>
            <person name="Mukherjee S."/>
            <person name="Reddy T.B.K."/>
            <person name="Daum C."/>
            <person name="Copeland A."/>
            <person name="Chen I.A."/>
            <person name="Ivanova N.N."/>
            <person name="Kyrpides N.C."/>
            <person name="Shapiro N."/>
            <person name="Eloe-Fadrosh E.A."/>
            <person name="Pietrasiak N."/>
        </authorList>
    </citation>
    <scope>NUCLEOTIDE SEQUENCE</scope>
    <source>
        <strain evidence="3">CPER-KK1</strain>
    </source>
</reference>
<reference evidence="3" key="1">
    <citation type="submission" date="2021-05" db="EMBL/GenBank/DDBJ databases">
        <authorList>
            <person name="Pietrasiak N."/>
            <person name="Ward R."/>
            <person name="Stajich J.E."/>
            <person name="Kurbessoian T."/>
        </authorList>
    </citation>
    <scope>NUCLEOTIDE SEQUENCE</scope>
    <source>
        <strain evidence="3">CPER-KK1</strain>
    </source>
</reference>
<gene>
    <name evidence="3" type="ORF">KME25_00690</name>
</gene>
<keyword evidence="2" id="KW-0472">Membrane</keyword>
<accession>A0A951PH34</accession>
<comment type="caution">
    <text evidence="3">The sequence shown here is derived from an EMBL/GenBank/DDBJ whole genome shotgun (WGS) entry which is preliminary data.</text>
</comment>
<evidence type="ECO:0000313" key="4">
    <source>
        <dbReference type="Proteomes" id="UP000753908"/>
    </source>
</evidence>
<dbReference type="EMBL" id="JAHHIF010000001">
    <property type="protein sequence ID" value="MBW4542957.1"/>
    <property type="molecule type" value="Genomic_DNA"/>
</dbReference>
<feature type="region of interest" description="Disordered" evidence="1">
    <location>
        <begin position="64"/>
        <end position="88"/>
    </location>
</feature>
<evidence type="ECO:0000256" key="1">
    <source>
        <dbReference type="SAM" id="MobiDB-lite"/>
    </source>
</evidence>
<protein>
    <submittedName>
        <fullName evidence="3">Uncharacterized protein</fullName>
    </submittedName>
</protein>
<feature type="compositionally biased region" description="Pro residues" evidence="1">
    <location>
        <begin position="72"/>
        <end position="82"/>
    </location>
</feature>
<dbReference type="AlphaFoldDB" id="A0A951PH34"/>
<keyword evidence="2" id="KW-1133">Transmembrane helix</keyword>
<name>A0A951PH34_9CYAN</name>
<keyword evidence="2" id="KW-0812">Transmembrane</keyword>
<feature type="transmembrane region" description="Helical" evidence="2">
    <location>
        <begin position="7"/>
        <end position="28"/>
    </location>
</feature>
<evidence type="ECO:0000256" key="2">
    <source>
        <dbReference type="SAM" id="Phobius"/>
    </source>
</evidence>